<keyword evidence="1" id="KW-0812">Transmembrane</keyword>
<evidence type="ECO:0008006" key="4">
    <source>
        <dbReference type="Google" id="ProtNLM"/>
    </source>
</evidence>
<feature type="transmembrane region" description="Helical" evidence="1">
    <location>
        <begin position="227"/>
        <end position="254"/>
    </location>
</feature>
<sequence>MSSEGRLAAETALAGAVVSMAPGVRLVGHSLRDADGVICELNEDGRELVAHLSEPVEVRTLGKDLGAAGRDFVLELARWGLVSVDRSGWDEVAESVRAAPRFVLEALITRRLPSPRQQLRRLHSPHVGGLLEAVVLAYRTTWWGGCLALAVALTVGLIASRALPSLGVGGLLPIAFIGSGVIVALMTAVISHELGHLVAVRILHVRVHHVYSCAGSMGLSFETSRRLAAVAISAAGPLCGAASMVLACAVVVLVPNSNWVMIRTDGSRVALAGTTLAFALGQLLLLTPISRDGRHILRGAVGAVRRTSRGGVANDASDP</sequence>
<keyword evidence="1" id="KW-1133">Transmembrane helix</keyword>
<evidence type="ECO:0000256" key="1">
    <source>
        <dbReference type="SAM" id="Phobius"/>
    </source>
</evidence>
<feature type="transmembrane region" description="Helical" evidence="1">
    <location>
        <begin position="140"/>
        <end position="159"/>
    </location>
</feature>
<reference evidence="2 3" key="1">
    <citation type="journal article" date="2014" name="Int. J. Syst. Evol. Microbiol.">
        <title>Description of Galbitalea soli gen. nov., sp. nov., and Frondihabitans sucicola sp. nov.</title>
        <authorList>
            <person name="Kim S.J."/>
            <person name="Lim J.M."/>
            <person name="Ahn J.H."/>
            <person name="Weon H.Y."/>
            <person name="Hamada M."/>
            <person name="Suzuki K."/>
            <person name="Ahn T.Y."/>
            <person name="Kwon S.W."/>
        </authorList>
    </citation>
    <scope>NUCLEOTIDE SEQUENCE [LARGE SCALE GENOMIC DNA]</scope>
    <source>
        <strain evidence="2 3">NBRC 108727</strain>
    </source>
</reference>
<protein>
    <recommendedName>
        <fullName evidence="4">M50 family metallopeptidase</fullName>
    </recommendedName>
</protein>
<keyword evidence="1" id="KW-0472">Membrane</keyword>
<proteinExistence type="predicted"/>
<organism evidence="2 3">
    <name type="scientific">Galbitalea soli</name>
    <dbReference type="NCBI Taxonomy" id="1268042"/>
    <lineage>
        <taxon>Bacteria</taxon>
        <taxon>Bacillati</taxon>
        <taxon>Actinomycetota</taxon>
        <taxon>Actinomycetes</taxon>
        <taxon>Micrococcales</taxon>
        <taxon>Microbacteriaceae</taxon>
        <taxon>Galbitalea</taxon>
    </lineage>
</organism>
<feature type="transmembrane region" description="Helical" evidence="1">
    <location>
        <begin position="269"/>
        <end position="289"/>
    </location>
</feature>
<accession>A0A7C9PMF9</accession>
<dbReference type="AlphaFoldDB" id="A0A7C9PMF9"/>
<dbReference type="Proteomes" id="UP000479756">
    <property type="component" value="Unassembled WGS sequence"/>
</dbReference>
<dbReference type="EMBL" id="JAAGWZ010000001">
    <property type="protein sequence ID" value="NEM90865.1"/>
    <property type="molecule type" value="Genomic_DNA"/>
</dbReference>
<gene>
    <name evidence="2" type="ORF">G3T37_05800</name>
</gene>
<comment type="caution">
    <text evidence="2">The sequence shown here is derived from an EMBL/GenBank/DDBJ whole genome shotgun (WGS) entry which is preliminary data.</text>
</comment>
<dbReference type="RefSeq" id="WP_163472469.1">
    <property type="nucleotide sequence ID" value="NZ_JAAGWZ010000001.1"/>
</dbReference>
<evidence type="ECO:0000313" key="3">
    <source>
        <dbReference type="Proteomes" id="UP000479756"/>
    </source>
</evidence>
<feature type="transmembrane region" description="Helical" evidence="1">
    <location>
        <begin position="171"/>
        <end position="191"/>
    </location>
</feature>
<keyword evidence="3" id="KW-1185">Reference proteome</keyword>
<name>A0A7C9PMF9_9MICO</name>
<evidence type="ECO:0000313" key="2">
    <source>
        <dbReference type="EMBL" id="NEM90865.1"/>
    </source>
</evidence>